<dbReference type="Pfam" id="PF07653">
    <property type="entry name" value="SH3_2"/>
    <property type="match status" value="1"/>
</dbReference>
<dbReference type="SUPFAM" id="SSF57903">
    <property type="entry name" value="FYVE/PHD zinc finger"/>
    <property type="match status" value="1"/>
</dbReference>
<evidence type="ECO:0000313" key="8">
    <source>
        <dbReference type="EMBL" id="CAH1640942.1"/>
    </source>
</evidence>
<evidence type="ECO:0000256" key="3">
    <source>
        <dbReference type="PROSITE-ProRule" id="PRU00192"/>
    </source>
</evidence>
<gene>
    <name evidence="8" type="ORF">SPLIT_LOCUS6298</name>
</gene>
<dbReference type="PROSITE" id="PS50004">
    <property type="entry name" value="C2"/>
    <property type="match status" value="2"/>
</dbReference>
<keyword evidence="2" id="KW-0479">Metal-binding</keyword>
<evidence type="ECO:0000256" key="2">
    <source>
        <dbReference type="ARBA" id="ARBA00022723"/>
    </source>
</evidence>
<dbReference type="PRINTS" id="PR00360">
    <property type="entry name" value="C2DOMAIN"/>
</dbReference>
<dbReference type="InterPro" id="IPR036028">
    <property type="entry name" value="SH3-like_dom_sf"/>
</dbReference>
<dbReference type="GO" id="GO:0006887">
    <property type="term" value="P:exocytosis"/>
    <property type="evidence" value="ECO:0007669"/>
    <property type="project" value="TreeGrafter"/>
</dbReference>
<dbReference type="GO" id="GO:0006886">
    <property type="term" value="P:intracellular protein transport"/>
    <property type="evidence" value="ECO:0007669"/>
    <property type="project" value="InterPro"/>
</dbReference>
<dbReference type="Gene3D" id="2.30.30.40">
    <property type="entry name" value="SH3 Domains"/>
    <property type="match status" value="2"/>
</dbReference>
<feature type="compositionally biased region" description="Polar residues" evidence="4">
    <location>
        <begin position="202"/>
        <end position="218"/>
    </location>
</feature>
<accession>A0A9P0I6J9</accession>
<evidence type="ECO:0000259" key="5">
    <source>
        <dbReference type="PROSITE" id="PS50002"/>
    </source>
</evidence>
<sequence length="742" mass="82606">MNFQSKANKYVCPNDRQLSLRAKLRTGWSAARSEPPLTASEREAIAAVVKRAEKIDEVEAKRVGRLVARLESMRRSAQGPAPRTCLLCGETARLLAPLRTCSICRHTACSKCVIENLPHRSPIYSREAYMCNLCAETREMWKKSGAWFFKSVPKYILPDRRTTGRYLDSELARSLQEAGNSSNEGKTDSEPGSPMSVHAPSFSRQASNTDSRKSITSPHDTHYEWNETDILSHGFSGLSLHRQDSLTQRPLASLKRTGSKGSAYSLRSMRKEMPKPTTQIERPPTIPDAGFGTLEIKLAYENATSSLAVTVLRARGLIGMDMTGLSDPFCRLEVLPREGSYSNRLRTKTVHKTKNPEFNETLHFFGITESDLAVKSLEIVLFDDDRYGCDEMGSATVALRECAKSPAQLRLALSGSSGAEPTGPRILLALCYSTKRRALVVTICRGADLPPQDSNGYSDPFVKLHLDPDPYHKKHKTSIKWRNLNPVWNEEFLFETRPTELSRQNLTLTVWDKDYASSGDSDKDLSRPGSGLSPGMGRITGSASIETLVRVGIEKEHGLSPDSKMVVLHDFTPCVDDELEVKRGQIVNVLYRENDWVYVIVAESRREGFIPHSYCAPCEPHDLKKKLPRSRSPTDLAHRDVSQLSVSDGVTNDGHSELGSEGEACPFSKDPSGRYVVLYTFTARDENDAQAPDDLSVKRGEWVYADLTQQTVEGWLWAHAPKARRSGFIPTAYARAPHTTAL</sequence>
<evidence type="ECO:0000256" key="1">
    <source>
        <dbReference type="ARBA" id="ARBA00022443"/>
    </source>
</evidence>
<evidence type="ECO:0000259" key="6">
    <source>
        <dbReference type="PROSITE" id="PS50004"/>
    </source>
</evidence>
<proteinExistence type="predicted"/>
<dbReference type="SMART" id="SM00239">
    <property type="entry name" value="C2"/>
    <property type="match status" value="2"/>
</dbReference>
<dbReference type="InterPro" id="IPR043566">
    <property type="entry name" value="Rabphilin/DOC2/Noc2"/>
</dbReference>
<keyword evidence="9" id="KW-1185">Reference proteome</keyword>
<dbReference type="EMBL" id="LR824553">
    <property type="protein sequence ID" value="CAH1640942.1"/>
    <property type="molecule type" value="Genomic_DNA"/>
</dbReference>
<evidence type="ECO:0000259" key="7">
    <source>
        <dbReference type="PROSITE" id="PS50916"/>
    </source>
</evidence>
<dbReference type="InterPro" id="IPR041282">
    <property type="entry name" value="FYVE_2"/>
</dbReference>
<feature type="domain" description="SH3" evidence="5">
    <location>
        <begin position="670"/>
        <end position="739"/>
    </location>
</feature>
<dbReference type="PROSITE" id="PS50916">
    <property type="entry name" value="RABBD"/>
    <property type="match status" value="1"/>
</dbReference>
<dbReference type="InterPro" id="IPR011011">
    <property type="entry name" value="Znf_FYVE_PHD"/>
</dbReference>
<dbReference type="GO" id="GO:0031267">
    <property type="term" value="F:small GTPase binding"/>
    <property type="evidence" value="ECO:0007669"/>
    <property type="project" value="InterPro"/>
</dbReference>
<dbReference type="PROSITE" id="PS50002">
    <property type="entry name" value="SH3"/>
    <property type="match status" value="2"/>
</dbReference>
<keyword evidence="1 3" id="KW-0728">SH3 domain</keyword>
<reference evidence="8" key="1">
    <citation type="submission" date="2022-02" db="EMBL/GenBank/DDBJ databases">
        <authorList>
            <person name="King R."/>
        </authorList>
    </citation>
    <scope>NUCLEOTIDE SEQUENCE</scope>
</reference>
<dbReference type="AlphaFoldDB" id="A0A9P0I6J9"/>
<dbReference type="GO" id="GO:0061669">
    <property type="term" value="P:spontaneous neurotransmitter secretion"/>
    <property type="evidence" value="ECO:0007669"/>
    <property type="project" value="TreeGrafter"/>
</dbReference>
<evidence type="ECO:0000256" key="4">
    <source>
        <dbReference type="SAM" id="MobiDB-lite"/>
    </source>
</evidence>
<dbReference type="Pfam" id="PF00168">
    <property type="entry name" value="C2"/>
    <property type="match status" value="2"/>
</dbReference>
<evidence type="ECO:0000313" key="9">
    <source>
        <dbReference type="Proteomes" id="UP001153321"/>
    </source>
</evidence>
<dbReference type="Gene3D" id="3.30.40.10">
    <property type="entry name" value="Zinc/RING finger domain, C3HC4 (zinc finger)"/>
    <property type="match status" value="1"/>
</dbReference>
<feature type="compositionally biased region" description="Basic and acidic residues" evidence="4">
    <location>
        <begin position="517"/>
        <end position="526"/>
    </location>
</feature>
<dbReference type="InterPro" id="IPR000008">
    <property type="entry name" value="C2_dom"/>
</dbReference>
<dbReference type="CDD" id="cd00174">
    <property type="entry name" value="SH3"/>
    <property type="match status" value="2"/>
</dbReference>
<name>A0A9P0I6J9_SPOLI</name>
<dbReference type="InterPro" id="IPR035892">
    <property type="entry name" value="C2_domain_sf"/>
</dbReference>
<feature type="region of interest" description="Disordered" evidence="4">
    <location>
        <begin position="173"/>
        <end position="220"/>
    </location>
</feature>
<dbReference type="SUPFAM" id="SSF49562">
    <property type="entry name" value="C2 domain (Calcium/lipid-binding domain, CaLB)"/>
    <property type="match status" value="2"/>
</dbReference>
<feature type="region of interest" description="Disordered" evidence="4">
    <location>
        <begin position="517"/>
        <end position="538"/>
    </location>
</feature>
<protein>
    <submittedName>
        <fullName evidence="8">Uncharacterized protein</fullName>
    </submittedName>
</protein>
<dbReference type="GO" id="GO:0017158">
    <property type="term" value="P:regulation of calcium ion-dependent exocytosis"/>
    <property type="evidence" value="ECO:0007669"/>
    <property type="project" value="TreeGrafter"/>
</dbReference>
<dbReference type="InterPro" id="IPR001452">
    <property type="entry name" value="SH3_domain"/>
</dbReference>
<dbReference type="Proteomes" id="UP001153321">
    <property type="component" value="Chromosome 22"/>
</dbReference>
<dbReference type="InterPro" id="IPR010911">
    <property type="entry name" value="Rab_BD"/>
</dbReference>
<dbReference type="Pfam" id="PF02318">
    <property type="entry name" value="FYVE_2"/>
    <property type="match status" value="1"/>
</dbReference>
<feature type="domain" description="SH3" evidence="5">
    <location>
        <begin position="560"/>
        <end position="620"/>
    </location>
</feature>
<organism evidence="8 9">
    <name type="scientific">Spodoptera littoralis</name>
    <name type="common">Egyptian cotton leafworm</name>
    <dbReference type="NCBI Taxonomy" id="7109"/>
    <lineage>
        <taxon>Eukaryota</taxon>
        <taxon>Metazoa</taxon>
        <taxon>Ecdysozoa</taxon>
        <taxon>Arthropoda</taxon>
        <taxon>Hexapoda</taxon>
        <taxon>Insecta</taxon>
        <taxon>Pterygota</taxon>
        <taxon>Neoptera</taxon>
        <taxon>Endopterygota</taxon>
        <taxon>Lepidoptera</taxon>
        <taxon>Glossata</taxon>
        <taxon>Ditrysia</taxon>
        <taxon>Noctuoidea</taxon>
        <taxon>Noctuidae</taxon>
        <taxon>Amphipyrinae</taxon>
        <taxon>Spodoptera</taxon>
    </lineage>
</organism>
<dbReference type="SUPFAM" id="SSF50044">
    <property type="entry name" value="SH3-domain"/>
    <property type="match status" value="2"/>
</dbReference>
<dbReference type="GO" id="GO:0046872">
    <property type="term" value="F:metal ion binding"/>
    <property type="evidence" value="ECO:0007669"/>
    <property type="project" value="UniProtKB-KW"/>
</dbReference>
<feature type="domain" description="RabBD" evidence="7">
    <location>
        <begin position="31"/>
        <end position="151"/>
    </location>
</feature>
<dbReference type="PANTHER" id="PTHR45729:SF6">
    <property type="entry name" value="RABPHILIN, ISOFORM A"/>
    <property type="match status" value="1"/>
</dbReference>
<dbReference type="Gene3D" id="2.60.40.150">
    <property type="entry name" value="C2 domain"/>
    <property type="match status" value="2"/>
</dbReference>
<dbReference type="PANTHER" id="PTHR45729">
    <property type="entry name" value="RABPHILIN, ISOFORM A"/>
    <property type="match status" value="1"/>
</dbReference>
<feature type="domain" description="C2" evidence="6">
    <location>
        <begin position="422"/>
        <end position="543"/>
    </location>
</feature>
<dbReference type="GO" id="GO:0098793">
    <property type="term" value="C:presynapse"/>
    <property type="evidence" value="ECO:0007669"/>
    <property type="project" value="GOC"/>
</dbReference>
<feature type="domain" description="C2" evidence="6">
    <location>
        <begin position="290"/>
        <end position="413"/>
    </location>
</feature>
<dbReference type="SMART" id="SM00326">
    <property type="entry name" value="SH3"/>
    <property type="match status" value="2"/>
</dbReference>
<feature type="region of interest" description="Disordered" evidence="4">
    <location>
        <begin position="625"/>
        <end position="666"/>
    </location>
</feature>
<dbReference type="FunFam" id="2.30.30.40:FF:000270">
    <property type="entry name" value="Blast:Tyrosine-protein kinase Src-1"/>
    <property type="match status" value="1"/>
</dbReference>
<dbReference type="InterPro" id="IPR013083">
    <property type="entry name" value="Znf_RING/FYVE/PHD"/>
</dbReference>